<keyword evidence="2" id="KW-0274">FAD</keyword>
<evidence type="ECO:0000256" key="3">
    <source>
        <dbReference type="ARBA" id="ARBA00023002"/>
    </source>
</evidence>
<gene>
    <name evidence="4" type="ORF">QJS04_geneDACA012390</name>
</gene>
<evidence type="ECO:0000313" key="4">
    <source>
        <dbReference type="EMBL" id="KAK1273140.1"/>
    </source>
</evidence>
<dbReference type="PANTHER" id="PTHR23023">
    <property type="entry name" value="DIMETHYLANILINE MONOOXYGENASE"/>
    <property type="match status" value="1"/>
</dbReference>
<comment type="caution">
    <text evidence="4">The sequence shown here is derived from an EMBL/GenBank/DDBJ whole genome shotgun (WGS) entry which is preliminary data.</text>
</comment>
<evidence type="ECO:0000313" key="5">
    <source>
        <dbReference type="Proteomes" id="UP001179952"/>
    </source>
</evidence>
<dbReference type="AlphaFoldDB" id="A0AAV9B9B1"/>
<dbReference type="Proteomes" id="UP001179952">
    <property type="component" value="Unassembled WGS sequence"/>
</dbReference>
<dbReference type="GO" id="GO:0004497">
    <property type="term" value="F:monooxygenase activity"/>
    <property type="evidence" value="ECO:0007669"/>
    <property type="project" value="UniProtKB-KW"/>
</dbReference>
<reference evidence="4" key="2">
    <citation type="submission" date="2023-06" db="EMBL/GenBank/DDBJ databases">
        <authorList>
            <person name="Ma L."/>
            <person name="Liu K.-W."/>
            <person name="Li Z."/>
            <person name="Hsiao Y.-Y."/>
            <person name="Qi Y."/>
            <person name="Fu T."/>
            <person name="Tang G."/>
            <person name="Zhang D."/>
            <person name="Sun W.-H."/>
            <person name="Liu D.-K."/>
            <person name="Li Y."/>
            <person name="Chen G.-Z."/>
            <person name="Liu X.-D."/>
            <person name="Liao X.-Y."/>
            <person name="Jiang Y.-T."/>
            <person name="Yu X."/>
            <person name="Hao Y."/>
            <person name="Huang J."/>
            <person name="Zhao X.-W."/>
            <person name="Ke S."/>
            <person name="Chen Y.-Y."/>
            <person name="Wu W.-L."/>
            <person name="Hsu J.-L."/>
            <person name="Lin Y.-F."/>
            <person name="Huang M.-D."/>
            <person name="Li C.-Y."/>
            <person name="Huang L."/>
            <person name="Wang Z.-W."/>
            <person name="Zhao X."/>
            <person name="Zhong W.-Y."/>
            <person name="Peng D.-H."/>
            <person name="Ahmad S."/>
            <person name="Lan S."/>
            <person name="Zhang J.-S."/>
            <person name="Tsai W.-C."/>
            <person name="Van De Peer Y."/>
            <person name="Liu Z.-J."/>
        </authorList>
    </citation>
    <scope>NUCLEOTIDE SEQUENCE</scope>
    <source>
        <strain evidence="4">SCP</strain>
        <tissue evidence="4">Leaves</tissue>
    </source>
</reference>
<name>A0AAV9B9B1_ACOGR</name>
<dbReference type="EMBL" id="JAUJYN010000004">
    <property type="protein sequence ID" value="KAK1273140.1"/>
    <property type="molecule type" value="Genomic_DNA"/>
</dbReference>
<keyword evidence="5" id="KW-1185">Reference proteome</keyword>
<evidence type="ECO:0000256" key="2">
    <source>
        <dbReference type="ARBA" id="ARBA00022827"/>
    </source>
</evidence>
<dbReference type="InterPro" id="IPR050346">
    <property type="entry name" value="FMO-like"/>
</dbReference>
<reference evidence="4" key="1">
    <citation type="journal article" date="2023" name="Nat. Commun.">
        <title>Diploid and tetraploid genomes of Acorus and the evolution of monocots.</title>
        <authorList>
            <person name="Ma L."/>
            <person name="Liu K.W."/>
            <person name="Li Z."/>
            <person name="Hsiao Y.Y."/>
            <person name="Qi Y."/>
            <person name="Fu T."/>
            <person name="Tang G.D."/>
            <person name="Zhang D."/>
            <person name="Sun W.H."/>
            <person name="Liu D.K."/>
            <person name="Li Y."/>
            <person name="Chen G.Z."/>
            <person name="Liu X.D."/>
            <person name="Liao X.Y."/>
            <person name="Jiang Y.T."/>
            <person name="Yu X."/>
            <person name="Hao Y."/>
            <person name="Huang J."/>
            <person name="Zhao X.W."/>
            <person name="Ke S."/>
            <person name="Chen Y.Y."/>
            <person name="Wu W.L."/>
            <person name="Hsu J.L."/>
            <person name="Lin Y.F."/>
            <person name="Huang M.D."/>
            <person name="Li C.Y."/>
            <person name="Huang L."/>
            <person name="Wang Z.W."/>
            <person name="Zhao X."/>
            <person name="Zhong W.Y."/>
            <person name="Peng D.H."/>
            <person name="Ahmad S."/>
            <person name="Lan S."/>
            <person name="Zhang J.S."/>
            <person name="Tsai W.C."/>
            <person name="Van de Peer Y."/>
            <person name="Liu Z.J."/>
        </authorList>
    </citation>
    <scope>NUCLEOTIDE SEQUENCE</scope>
    <source>
        <strain evidence="4">SCP</strain>
    </source>
</reference>
<dbReference type="PRINTS" id="PR00419">
    <property type="entry name" value="ADXRDTASE"/>
</dbReference>
<keyword evidence="1" id="KW-0285">Flavoprotein</keyword>
<keyword evidence="3" id="KW-0560">Oxidoreductase</keyword>
<protein>
    <submittedName>
        <fullName evidence="4">Flavin-containing monooxygenase FMO GS-OX2</fullName>
    </submittedName>
</protein>
<dbReference type="SUPFAM" id="SSF51905">
    <property type="entry name" value="FAD/NAD(P)-binding domain"/>
    <property type="match status" value="1"/>
</dbReference>
<dbReference type="Gene3D" id="3.50.50.60">
    <property type="entry name" value="FAD/NAD(P)-binding domain"/>
    <property type="match status" value="2"/>
</dbReference>
<evidence type="ECO:0000256" key="1">
    <source>
        <dbReference type="ARBA" id="ARBA00022630"/>
    </source>
</evidence>
<dbReference type="InterPro" id="IPR036188">
    <property type="entry name" value="FAD/NAD-bd_sf"/>
</dbReference>
<sequence length="226" mass="24589">MESTSAAKNRRNQKARDFKMVKRRSLKVAEIGAGVAGLTAARSLLSEGNHSDPTGLDPHGSLYHSLRTNLPRPLLGFSDYPFPAGPPSGAFPSHNEVLSFIEGFARDFGLSERVRFGSEMGGSDLFTRLGPLGFMTSLSIHKLTEESIQGYAYHNPLLGQTVVLIGSAASAHDISREISVVAKEVYLSSRSADEEFSKVGKGKVTYGSTHRYDLLVQACNIYTFFN</sequence>
<organism evidence="4 5">
    <name type="scientific">Acorus gramineus</name>
    <name type="common">Dwarf sweet flag</name>
    <dbReference type="NCBI Taxonomy" id="55184"/>
    <lineage>
        <taxon>Eukaryota</taxon>
        <taxon>Viridiplantae</taxon>
        <taxon>Streptophyta</taxon>
        <taxon>Embryophyta</taxon>
        <taxon>Tracheophyta</taxon>
        <taxon>Spermatophyta</taxon>
        <taxon>Magnoliopsida</taxon>
        <taxon>Liliopsida</taxon>
        <taxon>Acoraceae</taxon>
        <taxon>Acorus</taxon>
    </lineage>
</organism>
<keyword evidence="4" id="KW-0503">Monooxygenase</keyword>
<proteinExistence type="predicted"/>
<accession>A0AAV9B9B1</accession>